<dbReference type="GO" id="GO:0004359">
    <property type="term" value="F:glutaminase activity"/>
    <property type="evidence" value="ECO:0007669"/>
    <property type="project" value="InterPro"/>
</dbReference>
<name>A0A831W1T0_9GAMM</name>
<evidence type="ECO:0000256" key="4">
    <source>
        <dbReference type="ARBA" id="ARBA00022741"/>
    </source>
</evidence>
<dbReference type="GO" id="GO:0008795">
    <property type="term" value="F:NAD+ synthase activity"/>
    <property type="evidence" value="ECO:0007669"/>
    <property type="project" value="UniProtKB-UniRule"/>
</dbReference>
<dbReference type="EMBL" id="DRKP01000005">
    <property type="protein sequence ID" value="HEB94819.1"/>
    <property type="molecule type" value="Genomic_DNA"/>
</dbReference>
<dbReference type="InterPro" id="IPR014729">
    <property type="entry name" value="Rossmann-like_a/b/a_fold"/>
</dbReference>
<keyword evidence="6 7" id="KW-0520">NAD</keyword>
<keyword evidence="3 7" id="KW-0436">Ligase</keyword>
<keyword evidence="4 7" id="KW-0547">Nucleotide-binding</keyword>
<evidence type="ECO:0000256" key="3">
    <source>
        <dbReference type="ARBA" id="ARBA00022598"/>
    </source>
</evidence>
<sequence>MNLRIALAQLDLLVGDVSGNRERVMEAARKARDQQGAHAILFPELTLTSYPPEDLLLRDELHERVEAALAELCRSVTGIDLILGYPRRRNGVLFNAAGVIRDGRIVAEYYKALLPNYSVFDEKRYFEPGGDPCVVMIRGVPVGLTICEDIWYRSPAARAAEHGARILLNLNASPYHRGKAPEREELVQKRSGETGLPIVYLNLVGGQDELVFDGGSFVVAGDGTLTQRLPYFRESQEVVEFLDQGGRMVPRPAGVTRQPEELAGIYQALVLGTRDYVHKNGFRGAVLGLSGGIDSALTLAIAVDALGADRIEVVMMPSRYTAPISNEDAVRQAETLGVEHRTIPIEPAFEAFLKMLADEFAGTRPDTTEENIQARCRGIVLMAISNKKGKILLTTGNKSEMSVGYATLYGDMAGGFAPIKDVHKLLVYQLAEYCNREREIIPRRVIERPPSAELAPDQKDSDSLPPYEILDEILLRYIEQDQGVKQIVAAGFDRAVVERVVRMVERNEYKRRQAPPGIKITQRAFGRDRRYPITSGF</sequence>
<comment type="catalytic activity">
    <reaction evidence="7 8">
        <text>deamido-NAD(+) + L-glutamine + ATP + H2O = L-glutamate + AMP + diphosphate + NAD(+) + H(+)</text>
        <dbReference type="Rhea" id="RHEA:24384"/>
        <dbReference type="ChEBI" id="CHEBI:15377"/>
        <dbReference type="ChEBI" id="CHEBI:15378"/>
        <dbReference type="ChEBI" id="CHEBI:29985"/>
        <dbReference type="ChEBI" id="CHEBI:30616"/>
        <dbReference type="ChEBI" id="CHEBI:33019"/>
        <dbReference type="ChEBI" id="CHEBI:57540"/>
        <dbReference type="ChEBI" id="CHEBI:58359"/>
        <dbReference type="ChEBI" id="CHEBI:58437"/>
        <dbReference type="ChEBI" id="CHEBI:456215"/>
        <dbReference type="EC" id="6.3.5.1"/>
    </reaction>
</comment>
<evidence type="ECO:0000313" key="12">
    <source>
        <dbReference type="Proteomes" id="UP000886251"/>
    </source>
</evidence>
<feature type="binding site" evidence="7">
    <location>
        <position position="371"/>
    </location>
    <ligand>
        <name>deamido-NAD(+)</name>
        <dbReference type="ChEBI" id="CHEBI:58437"/>
        <note>ligand shared between two neighboring subunits</note>
    </ligand>
</feature>
<dbReference type="InterPro" id="IPR014445">
    <property type="entry name" value="Gln-dep_NAD_synthase"/>
</dbReference>
<dbReference type="AlphaFoldDB" id="A0A831W1T0"/>
<comment type="caution">
    <text evidence="7">Lacks conserved residue(s) required for the propagation of feature annotation.</text>
</comment>
<dbReference type="InterPro" id="IPR036526">
    <property type="entry name" value="C-N_Hydrolase_sf"/>
</dbReference>
<comment type="similarity">
    <text evidence="2 7 8">In the C-terminal section; belongs to the NAD synthetase family.</text>
</comment>
<dbReference type="CDD" id="cd07570">
    <property type="entry name" value="GAT_Gln-NAD-synth"/>
    <property type="match status" value="1"/>
</dbReference>
<evidence type="ECO:0000256" key="5">
    <source>
        <dbReference type="ARBA" id="ARBA00022840"/>
    </source>
</evidence>
<feature type="active site" description="For glutaminase activity" evidence="7">
    <location>
        <position position="111"/>
    </location>
</feature>
<feature type="domain" description="CN hydrolase" evidence="10">
    <location>
        <begin position="3"/>
        <end position="244"/>
    </location>
</feature>
<feature type="binding site" evidence="7">
    <location>
        <position position="400"/>
    </location>
    <ligand>
        <name>deamido-NAD(+)</name>
        <dbReference type="ChEBI" id="CHEBI:58437"/>
        <note>ligand shared between two neighboring subunits</note>
    </ligand>
</feature>
<dbReference type="NCBIfam" id="NF010588">
    <property type="entry name" value="PRK13981.1"/>
    <property type="match status" value="1"/>
</dbReference>
<feature type="active site" description="Proton acceptor; for glutaminase activity" evidence="7">
    <location>
        <position position="44"/>
    </location>
</feature>
<gene>
    <name evidence="7" type="primary">nadE</name>
    <name evidence="11" type="ORF">ENI96_00110</name>
</gene>
<dbReference type="SUPFAM" id="SSF56317">
    <property type="entry name" value="Carbon-nitrogen hydrolase"/>
    <property type="match status" value="1"/>
</dbReference>
<evidence type="ECO:0000256" key="1">
    <source>
        <dbReference type="ARBA" id="ARBA00005188"/>
    </source>
</evidence>
<feature type="binding site" evidence="7">
    <location>
        <position position="117"/>
    </location>
    <ligand>
        <name>L-glutamine</name>
        <dbReference type="ChEBI" id="CHEBI:58359"/>
    </ligand>
</feature>
<dbReference type="PANTHER" id="PTHR23090">
    <property type="entry name" value="NH 3 /GLUTAMINE-DEPENDENT NAD + SYNTHETASE"/>
    <property type="match status" value="1"/>
</dbReference>
<dbReference type="NCBIfam" id="TIGR00552">
    <property type="entry name" value="nadE"/>
    <property type="match status" value="1"/>
</dbReference>
<dbReference type="Pfam" id="PF02540">
    <property type="entry name" value="NAD_synthase"/>
    <property type="match status" value="1"/>
</dbReference>
<comment type="pathway">
    <text evidence="1 7 8">Cofactor biosynthesis; NAD(+) biosynthesis; NAD(+) from deamido-NAD(+) (L-Gln route): step 1/1.</text>
</comment>
<dbReference type="GO" id="GO:0009435">
    <property type="term" value="P:NAD+ biosynthetic process"/>
    <property type="evidence" value="ECO:0007669"/>
    <property type="project" value="UniProtKB-UniRule"/>
</dbReference>
<evidence type="ECO:0000256" key="2">
    <source>
        <dbReference type="ARBA" id="ARBA00007145"/>
    </source>
</evidence>
<evidence type="ECO:0000256" key="7">
    <source>
        <dbReference type="HAMAP-Rule" id="MF_02090"/>
    </source>
</evidence>
<feature type="binding site" evidence="7">
    <location>
        <begin position="288"/>
        <end position="295"/>
    </location>
    <ligand>
        <name>ATP</name>
        <dbReference type="ChEBI" id="CHEBI:30616"/>
    </ligand>
</feature>
<dbReference type="InterPro" id="IPR003010">
    <property type="entry name" value="C-N_Hydrolase"/>
</dbReference>
<dbReference type="InterPro" id="IPR003694">
    <property type="entry name" value="NAD_synthase"/>
</dbReference>
<dbReference type="UniPathway" id="UPA00253">
    <property type="reaction ID" value="UER00334"/>
</dbReference>
<proteinExistence type="inferred from homology"/>
<dbReference type="FunFam" id="3.40.50.620:FF:000106">
    <property type="entry name" value="Glutamine-dependent NAD(+) synthetase"/>
    <property type="match status" value="1"/>
</dbReference>
<evidence type="ECO:0000256" key="9">
    <source>
        <dbReference type="RuleBase" id="RU003811"/>
    </source>
</evidence>
<reference evidence="11" key="1">
    <citation type="journal article" date="2020" name="mSystems">
        <title>Genome- and Community-Level Interaction Insights into Carbon Utilization and Element Cycling Functions of Hydrothermarchaeota in Hydrothermal Sediment.</title>
        <authorList>
            <person name="Zhou Z."/>
            <person name="Liu Y."/>
            <person name="Xu W."/>
            <person name="Pan J."/>
            <person name="Luo Z.H."/>
            <person name="Li M."/>
        </authorList>
    </citation>
    <scope>NUCLEOTIDE SEQUENCE [LARGE SCALE GENOMIC DNA]</scope>
    <source>
        <strain evidence="11">HyVt-443</strain>
    </source>
</reference>
<dbReference type="Proteomes" id="UP000886251">
    <property type="component" value="Unassembled WGS sequence"/>
</dbReference>
<dbReference type="PIRSF" id="PIRSF006630">
    <property type="entry name" value="NADS_GAT"/>
    <property type="match status" value="1"/>
</dbReference>
<dbReference type="GO" id="GO:0005524">
    <property type="term" value="F:ATP binding"/>
    <property type="evidence" value="ECO:0007669"/>
    <property type="project" value="UniProtKB-UniRule"/>
</dbReference>
<evidence type="ECO:0000313" key="11">
    <source>
        <dbReference type="EMBL" id="HEB94819.1"/>
    </source>
</evidence>
<dbReference type="CDD" id="cd00553">
    <property type="entry name" value="NAD_synthase"/>
    <property type="match status" value="1"/>
</dbReference>
<dbReference type="Pfam" id="PF00795">
    <property type="entry name" value="CN_hydrolase"/>
    <property type="match status" value="1"/>
</dbReference>
<evidence type="ECO:0000256" key="8">
    <source>
        <dbReference type="PIRNR" id="PIRNR006630"/>
    </source>
</evidence>
<dbReference type="HAMAP" id="MF_02090">
    <property type="entry name" value="NadE_glutamine_dep"/>
    <property type="match status" value="1"/>
</dbReference>
<dbReference type="EC" id="6.3.5.1" evidence="7 8"/>
<dbReference type="PROSITE" id="PS50263">
    <property type="entry name" value="CN_HYDROLASE"/>
    <property type="match status" value="1"/>
</dbReference>
<dbReference type="GO" id="GO:0005737">
    <property type="term" value="C:cytoplasm"/>
    <property type="evidence" value="ECO:0007669"/>
    <property type="project" value="InterPro"/>
</dbReference>
<comment type="function">
    <text evidence="7">Catalyzes the ATP-dependent amidation of deamido-NAD to form NAD. Uses L-glutamine as a nitrogen source.</text>
</comment>
<evidence type="ECO:0000259" key="10">
    <source>
        <dbReference type="PROSITE" id="PS50263"/>
    </source>
</evidence>
<comment type="similarity">
    <text evidence="9">Belongs to the NAD synthetase family.</text>
</comment>
<evidence type="ECO:0000256" key="6">
    <source>
        <dbReference type="ARBA" id="ARBA00023027"/>
    </source>
</evidence>
<feature type="binding site" evidence="7">
    <location>
        <position position="179"/>
    </location>
    <ligand>
        <name>L-glutamine</name>
        <dbReference type="ChEBI" id="CHEBI:58359"/>
    </ligand>
</feature>
<dbReference type="PANTHER" id="PTHR23090:SF9">
    <property type="entry name" value="GLUTAMINE-DEPENDENT NAD(+) SYNTHETASE"/>
    <property type="match status" value="1"/>
</dbReference>
<dbReference type="SUPFAM" id="SSF52402">
    <property type="entry name" value="Adenine nucleotide alpha hydrolases-like"/>
    <property type="match status" value="1"/>
</dbReference>
<dbReference type="GO" id="GO:0003952">
    <property type="term" value="F:NAD+ synthase (glutamine-hydrolyzing) activity"/>
    <property type="evidence" value="ECO:0007669"/>
    <property type="project" value="UniProtKB-UniRule"/>
</dbReference>
<feature type="binding site" evidence="7">
    <location>
        <position position="510"/>
    </location>
    <ligand>
        <name>deamido-NAD(+)</name>
        <dbReference type="ChEBI" id="CHEBI:58437"/>
        <note>ligand shared between two neighboring subunits</note>
    </ligand>
</feature>
<keyword evidence="5 7" id="KW-0067">ATP-binding</keyword>
<dbReference type="InterPro" id="IPR022310">
    <property type="entry name" value="NAD/GMP_synthase"/>
</dbReference>
<dbReference type="Gene3D" id="3.40.50.620">
    <property type="entry name" value="HUPs"/>
    <property type="match status" value="1"/>
</dbReference>
<feature type="binding site" evidence="7">
    <location>
        <position position="395"/>
    </location>
    <ligand>
        <name>ATP</name>
        <dbReference type="ChEBI" id="CHEBI:30616"/>
    </ligand>
</feature>
<organism evidence="11 12">
    <name type="scientific">Sedimenticola thiotaurini</name>
    <dbReference type="NCBI Taxonomy" id="1543721"/>
    <lineage>
        <taxon>Bacteria</taxon>
        <taxon>Pseudomonadati</taxon>
        <taxon>Pseudomonadota</taxon>
        <taxon>Gammaproteobacteria</taxon>
        <taxon>Chromatiales</taxon>
        <taxon>Sedimenticolaceae</taxon>
        <taxon>Sedimenticola</taxon>
    </lineage>
</organism>
<feature type="binding site" evidence="7">
    <location>
        <position position="173"/>
    </location>
    <ligand>
        <name>L-glutamine</name>
        <dbReference type="ChEBI" id="CHEBI:58359"/>
    </ligand>
</feature>
<accession>A0A831W1T0</accession>
<protein>
    <recommendedName>
        <fullName evidence="7 8">Glutamine-dependent NAD(+) synthetase</fullName>
        <ecNumber evidence="7 8">6.3.5.1</ecNumber>
    </recommendedName>
    <alternativeName>
        <fullName evidence="7 8">NAD(+) synthase [glutamine-hydrolyzing]</fullName>
    </alternativeName>
</protein>
<dbReference type="Gene3D" id="3.60.110.10">
    <property type="entry name" value="Carbon-nitrogen hydrolase"/>
    <property type="match status" value="1"/>
</dbReference>
<feature type="active site" description="Nucleophile; for glutaminase activity" evidence="7">
    <location>
        <position position="147"/>
    </location>
</feature>
<comment type="caution">
    <text evidence="11">The sequence shown here is derived from an EMBL/GenBank/DDBJ whole genome shotgun (WGS) entry which is preliminary data.</text>
</comment>